<feature type="region of interest" description="Disordered" evidence="2">
    <location>
        <begin position="516"/>
        <end position="556"/>
    </location>
</feature>
<comment type="caution">
    <text evidence="3">The sequence shown here is derived from an EMBL/GenBank/DDBJ whole genome shotgun (WGS) entry which is preliminary data.</text>
</comment>
<accession>A0ABQ5FGU5</accession>
<feature type="coiled-coil region" evidence="1">
    <location>
        <begin position="196"/>
        <end position="247"/>
    </location>
</feature>
<keyword evidence="1" id="KW-0175">Coiled coil</keyword>
<evidence type="ECO:0000313" key="4">
    <source>
        <dbReference type="Proteomes" id="UP001151760"/>
    </source>
</evidence>
<evidence type="ECO:0000313" key="3">
    <source>
        <dbReference type="EMBL" id="GJT62446.1"/>
    </source>
</evidence>
<feature type="compositionally biased region" description="Polar residues" evidence="2">
    <location>
        <begin position="516"/>
        <end position="540"/>
    </location>
</feature>
<keyword evidence="4" id="KW-1185">Reference proteome</keyword>
<dbReference type="Proteomes" id="UP001151760">
    <property type="component" value="Unassembled WGS sequence"/>
</dbReference>
<evidence type="ECO:0000256" key="1">
    <source>
        <dbReference type="SAM" id="Coils"/>
    </source>
</evidence>
<reference evidence="3" key="2">
    <citation type="submission" date="2022-01" db="EMBL/GenBank/DDBJ databases">
        <authorList>
            <person name="Yamashiro T."/>
            <person name="Shiraishi A."/>
            <person name="Satake H."/>
            <person name="Nakayama K."/>
        </authorList>
    </citation>
    <scope>NUCLEOTIDE SEQUENCE</scope>
</reference>
<evidence type="ECO:0000256" key="2">
    <source>
        <dbReference type="SAM" id="MobiDB-lite"/>
    </source>
</evidence>
<organism evidence="3 4">
    <name type="scientific">Tanacetum coccineum</name>
    <dbReference type="NCBI Taxonomy" id="301880"/>
    <lineage>
        <taxon>Eukaryota</taxon>
        <taxon>Viridiplantae</taxon>
        <taxon>Streptophyta</taxon>
        <taxon>Embryophyta</taxon>
        <taxon>Tracheophyta</taxon>
        <taxon>Spermatophyta</taxon>
        <taxon>Magnoliopsida</taxon>
        <taxon>eudicotyledons</taxon>
        <taxon>Gunneridae</taxon>
        <taxon>Pentapetalae</taxon>
        <taxon>asterids</taxon>
        <taxon>campanulids</taxon>
        <taxon>Asterales</taxon>
        <taxon>Asteraceae</taxon>
        <taxon>Asteroideae</taxon>
        <taxon>Anthemideae</taxon>
        <taxon>Anthemidinae</taxon>
        <taxon>Tanacetum</taxon>
    </lineage>
</organism>
<proteinExistence type="predicted"/>
<reference evidence="3" key="1">
    <citation type="journal article" date="2022" name="Int. J. Mol. Sci.">
        <title>Draft Genome of Tanacetum Coccineum: Genomic Comparison of Closely Related Tanacetum-Family Plants.</title>
        <authorList>
            <person name="Yamashiro T."/>
            <person name="Shiraishi A."/>
            <person name="Nakayama K."/>
            <person name="Satake H."/>
        </authorList>
    </citation>
    <scope>NUCLEOTIDE SEQUENCE</scope>
</reference>
<sequence length="556" mass="64454">MFHKLDQLQLQFKRENLQSCDPKTCLDALRTQFKEFVESKKMKEREVKAIKEIEKRLKEREIHQSGNENKSSDNESSSSGYNVTDAKKILVDTVASDIENADIGPSYNINTVSEVHHDMFENMFVHGIQNHERSESIPKTYVVNENNSNIIFDIPNMDPNRDMEEHDYVDYEKQRAFFASLINNLKCDVEKCTKVNHEAQQANALLTKELERYKEKEKHFAKDKTIKSEYLKKIKILNDKISNLKSQACLKDKTFAKENGKYDEYVQPLLKRKNEHENKNQEFYKQINDLDNKLRKAGQTDQTLRMLFPKEDNVKTGKEGLGFENKNDIKNPILLNKAKKLAPILYNIEEMGKDLLSNHNIISEEELKCEAEKSLKVKQQKSLLSYHGSVYGETQYDEPPKVPLKRRDVNLKKHLEQAQLKSKLASQDLISNQKEYSDLRTSYNALKAMFDVLNREKGKSPMSNFSTPKVSASPKIYTGESSKSFPKRVSQFTTYSLQKDKKFSKKAQGYETLTSQKVFNSSDSSRKSQVLETPNSSFTPVKQVWRPKQIHSKPFK</sequence>
<feature type="region of interest" description="Disordered" evidence="2">
    <location>
        <begin position="58"/>
        <end position="81"/>
    </location>
</feature>
<dbReference type="EMBL" id="BQNB010017377">
    <property type="protein sequence ID" value="GJT62446.1"/>
    <property type="molecule type" value="Genomic_DNA"/>
</dbReference>
<gene>
    <name evidence="3" type="ORF">Tco_1005979</name>
</gene>
<name>A0ABQ5FGU5_9ASTR</name>
<feature type="compositionally biased region" description="Low complexity" evidence="2">
    <location>
        <begin position="65"/>
        <end position="81"/>
    </location>
</feature>
<protein>
    <submittedName>
        <fullName evidence="3">Uncharacterized protein</fullName>
    </submittedName>
</protein>